<dbReference type="AlphaFoldDB" id="A0AAD0RVG2"/>
<protein>
    <recommendedName>
        <fullName evidence="3">Terminase</fullName>
    </recommendedName>
</protein>
<dbReference type="Pfam" id="PF05944">
    <property type="entry name" value="Phage_term_smal"/>
    <property type="match status" value="1"/>
</dbReference>
<dbReference type="InterPro" id="IPR010270">
    <property type="entry name" value="Phage_P2_GpM"/>
</dbReference>
<dbReference type="GO" id="GO:0003677">
    <property type="term" value="F:DNA binding"/>
    <property type="evidence" value="ECO:0007669"/>
    <property type="project" value="InterPro"/>
</dbReference>
<dbReference type="Proteomes" id="UP000259465">
    <property type="component" value="Chromosome"/>
</dbReference>
<sequence>MNLFREHFQREAARRESGEDDFGGMANASGYQLMLAKLADDRRRLKQIQSIERKGEVKRELLPDYAPWVDGVLQADAGGRDDVVVTVMIWRIDAGDYPGALDIAEYAMRHDLYVPDRFERTLGTIIAEELSDAAKRLRDAKAAGLDVGLLARAMAMTAHADMPDQVRAKLHCELGFALLDSNPEQALEQLRRALQLHNGIGVKKAIEGLERKLKNTPPPG</sequence>
<dbReference type="RefSeq" id="WP_118268199.1">
    <property type="nucleotide sequence ID" value="NZ_CP031968.1"/>
</dbReference>
<organism evidence="1 2">
    <name type="scientific">Chromobacterium rhizoryzae</name>
    <dbReference type="NCBI Taxonomy" id="1778675"/>
    <lineage>
        <taxon>Bacteria</taxon>
        <taxon>Pseudomonadati</taxon>
        <taxon>Pseudomonadota</taxon>
        <taxon>Betaproteobacteria</taxon>
        <taxon>Neisseriales</taxon>
        <taxon>Chromobacteriaceae</taxon>
        <taxon>Chromobacterium</taxon>
    </lineage>
</organism>
<evidence type="ECO:0008006" key="3">
    <source>
        <dbReference type="Google" id="ProtNLM"/>
    </source>
</evidence>
<dbReference type="GO" id="GO:0004519">
    <property type="term" value="F:endonuclease activity"/>
    <property type="evidence" value="ECO:0007669"/>
    <property type="project" value="InterPro"/>
</dbReference>
<dbReference type="KEGG" id="crz:D1345_16780"/>
<accession>A0AAD0RVG2</accession>
<dbReference type="EMBL" id="CP031968">
    <property type="protein sequence ID" value="AXT47731.1"/>
    <property type="molecule type" value="Genomic_DNA"/>
</dbReference>
<keyword evidence="2" id="KW-1185">Reference proteome</keyword>
<proteinExistence type="predicted"/>
<name>A0AAD0RVG2_9NEIS</name>
<gene>
    <name evidence="1" type="ORF">D1345_16780</name>
</gene>
<reference evidence="1 2" key="1">
    <citation type="submission" date="2018-08" db="EMBL/GenBank/DDBJ databases">
        <title>Complete genome sequence of JP2-74.</title>
        <authorList>
            <person name="Wu L."/>
        </authorList>
    </citation>
    <scope>NUCLEOTIDE SEQUENCE [LARGE SCALE GENOMIC DNA]</scope>
    <source>
        <strain evidence="1 2">JP2-74</strain>
    </source>
</reference>
<evidence type="ECO:0000313" key="2">
    <source>
        <dbReference type="Proteomes" id="UP000259465"/>
    </source>
</evidence>
<evidence type="ECO:0000313" key="1">
    <source>
        <dbReference type="EMBL" id="AXT47731.1"/>
    </source>
</evidence>